<comment type="caution">
    <text evidence="5">The sequence shown here is derived from an EMBL/GenBank/DDBJ whole genome shotgun (WGS) entry which is preliminary data.</text>
</comment>
<feature type="domain" description="C2H2-type" evidence="4">
    <location>
        <begin position="237"/>
        <end position="258"/>
    </location>
</feature>
<dbReference type="PANTHER" id="PTHR22975">
    <property type="entry name" value="UBIQUITIN SPECIFIC PROTEINASE"/>
    <property type="match status" value="1"/>
</dbReference>
<feature type="compositionally biased region" description="Acidic residues" evidence="3">
    <location>
        <begin position="151"/>
        <end position="166"/>
    </location>
</feature>
<accession>A0ABQ8AX02</accession>
<organism evidence="5 6">
    <name type="scientific">Brassica napus</name>
    <name type="common">Rape</name>
    <dbReference type="NCBI Taxonomy" id="3708"/>
    <lineage>
        <taxon>Eukaryota</taxon>
        <taxon>Viridiplantae</taxon>
        <taxon>Streptophyta</taxon>
        <taxon>Embryophyta</taxon>
        <taxon>Tracheophyta</taxon>
        <taxon>Spermatophyta</taxon>
        <taxon>Magnoliopsida</taxon>
        <taxon>eudicotyledons</taxon>
        <taxon>Gunneridae</taxon>
        <taxon>Pentapetalae</taxon>
        <taxon>rosids</taxon>
        <taxon>malvids</taxon>
        <taxon>Brassicales</taxon>
        <taxon>Brassicaceae</taxon>
        <taxon>Brassiceae</taxon>
        <taxon>Brassica</taxon>
    </lineage>
</organism>
<evidence type="ECO:0000256" key="1">
    <source>
        <dbReference type="ARBA" id="ARBA00022786"/>
    </source>
</evidence>
<evidence type="ECO:0000256" key="2">
    <source>
        <dbReference type="ARBA" id="ARBA00022801"/>
    </source>
</evidence>
<dbReference type="InterPro" id="IPR013087">
    <property type="entry name" value="Znf_C2H2_type"/>
</dbReference>
<feature type="region of interest" description="Disordered" evidence="3">
    <location>
        <begin position="1791"/>
        <end position="1811"/>
    </location>
</feature>
<protein>
    <recommendedName>
        <fullName evidence="4">C2H2-type domain-containing protein</fullName>
    </recommendedName>
</protein>
<reference evidence="5 6" key="1">
    <citation type="submission" date="2021-05" db="EMBL/GenBank/DDBJ databases">
        <title>Genome Assembly of Synthetic Allotetraploid Brassica napus Reveals Homoeologous Exchanges between Subgenomes.</title>
        <authorList>
            <person name="Davis J.T."/>
        </authorList>
    </citation>
    <scope>NUCLEOTIDE SEQUENCE [LARGE SCALE GENOMIC DNA]</scope>
    <source>
        <strain evidence="6">cv. Da-Ae</strain>
        <tissue evidence="5">Seedling</tissue>
    </source>
</reference>
<dbReference type="Pfam" id="PF04780">
    <property type="entry name" value="DUF629"/>
    <property type="match status" value="2"/>
</dbReference>
<feature type="compositionally biased region" description="Polar residues" evidence="3">
    <location>
        <begin position="1792"/>
        <end position="1803"/>
    </location>
</feature>
<evidence type="ECO:0000259" key="4">
    <source>
        <dbReference type="PROSITE" id="PS00028"/>
    </source>
</evidence>
<evidence type="ECO:0000313" key="5">
    <source>
        <dbReference type="EMBL" id="KAH0897084.1"/>
    </source>
</evidence>
<dbReference type="Pfam" id="PF00443">
    <property type="entry name" value="UCH"/>
    <property type="match status" value="2"/>
</dbReference>
<feature type="compositionally biased region" description="Basic and acidic residues" evidence="3">
    <location>
        <begin position="807"/>
        <end position="816"/>
    </location>
</feature>
<evidence type="ECO:0000313" key="6">
    <source>
        <dbReference type="Proteomes" id="UP000824890"/>
    </source>
</evidence>
<dbReference type="Pfam" id="PF04781">
    <property type="entry name" value="DUF627"/>
    <property type="match status" value="2"/>
</dbReference>
<keyword evidence="6" id="KW-1185">Reference proteome</keyword>
<feature type="region of interest" description="Disordered" evidence="3">
    <location>
        <begin position="710"/>
        <end position="818"/>
    </location>
</feature>
<dbReference type="InterPro" id="IPR006865">
    <property type="entry name" value="DUF629"/>
</dbReference>
<dbReference type="PANTHER" id="PTHR22975:SF34">
    <property type="entry name" value="GENOME ASSEMBLY, CHROMOSOME: A02"/>
    <property type="match status" value="1"/>
</dbReference>
<sequence>MNRFPPLADAKGEKLFKLAKDLYAQGHHIKALEAILDLSFLKGNDKNPVAYLHGTIFRDLAGKTENPNLKFTYLLCSVEIFTACKPFSGVAALSLFNLAQQLESKLYYKKSLAQANQIVGAVQKLESLRHVIETAESKLAQFKNGTHLVEDSDNSEDMIESDENEETNTTKTESDFVRGLKSYWSGLNVDKRRNFVKVSIVDFTSYVQRLYGTEGRVALEKVLGSVRKDKRWRLWVCRSCSKEFSTAEECRNHLEREHGAGFHPNVAMALAQRISEAWGCMISDGGWEPLDTVAAVKMIKTRLQDMKEFVYEKGWSKDLPLAADEERSKLLQEIRFLLVTFRDCNILSRSVIAWVKDLVVSHFEKLQVSKHSLAECGLVDTPQSICFLERHELNQFLDLLKRIKCERDDGTELVCRAVDSVYNGTRVKEKIDFDMKFSSLLLDKRLLQCEIAQFDEEGAISFLNASAHYAKANAGGDDIILWLTEKSSEDEKFQFPRPIRAHNLDVWLAVLGAVQFTCRTMGTQYYAKKLRVGDFTEVLVGAKNLCIGEDERRRSTLDGQKKTYASLLCDECEKKHLVTDSSNSLATRLYCSAVVDVLKAELHPKFGLPELEDCLNVIRDHRNVSDDVVLSSINHLKSVMTDKVPLIDSKIFLVENSRINLLNDLVRLSVFDYRSYILPLLKDFMLEGIVDMECKAKLAAAQADRLLEEEMKSQSKKKKNKSNKEELAAAQALKPLSENNQDKEKNSGSKKKRRRNKKRTSTSMPGVLDQNVEHVTSPSPKPGEEDSMEHDQEEAAKDMQNMPEEESPSKHLEPAHAEGPPIYNSALAMTLKALCHILKEYLLQNRNQIYDHREERVPCAIGNFFTAFVSKQMKEGVYSCLLSDLLASIEEVYSMTSYAAELLVSILEFWPCWKCPEIESVVTHIFTLEEYERMSCSKCKKKPNYPEQSSYGIVMAADSIRNLKCAFGNIKFEDILKMIRMEDEMLCDIKTGGCGKANFVHHIISRCPPIFTVVLEWEKDETEKEISETTKALDWEIDMSRLYEGLEPSTKYRLVSMVGCGEEEEYICLAYKKNRWVSFSHGASAKEVVGNWKSVVRFCEERKKKKKKKKVLDFFSFQEGKIFYKQTKIAENSDVKFAFLFASAECFSANEGFSSFCAAPLFGLGCLLGSPLYLKKSVGKAKEYLAVLASFDELNPQEEKSVRDVKSILNAAESRIAAGSPRDPEVTESKKIPPDPSKIEVEGLRSFWTGLNVEIKRKFMEVRVADFTSYVQRFYGTEGRAALEKVLGSAVNNKKWRVWVCRACSKEFLPLKKFKNHLEKEHAAKFKPSTAEHMAQMVNEVWAGMITVAGWEPVDTAAAAEMIKTRLEFVQAFVYENGWSRDWPLATDKERSKLLQEIRLLLVLFCERKILSCGLRDWMMRFLIKHLARFEVSKHTLTTECRLVETPQSICFLERSELEQILDLLKLIKCEREDGKEIICRAVDSFYSVTRVKEKIDFDKQFSSLLLDKRLLRCEIAQFDDEGTVSFLNASDHYAKAHARGDDILSWLADHSSADERFRFPRPVRTHNLDIWVAVLRAVQYTCRTLGTKYAKKLQMLGYDASLVDAINLCVSENKKRRSVPEHQCNKYASILGDECERKHLAIDSLSTRLFLCSVRDALEEAPHPTFDFPDLEDCLKRIHRHTNLSDDIVLNSIDRLRSLVADKVALVDTKMLLVENSRISLFNDLIRLSGFDYRSYILRPLKEFLLEVINVAAAEADLLLKEEKKPQSKKKKHRSNKVLDKTVEPEHSFNLDLQATSPSLQTTEKDSMEIPSNTVDAEEAAQGMQNMPGEESVLREAAARCNSALDITLKALLNIKVLKEDLMQNEKPFRDDLEKQVPELLHSYLLSDLLTSKEVISMSSDAAEIVVSILESWHSCKSQEIESLVTRLFTLEEYERMSCSRCRQKPNYPEQSSYGIVMAADSIRDLKCAFGNIKFEDILKVIRMEDKMLCDLKTGGCGKANFVHHIISRCPPIFTVVLEWEKHETEKEISETTKALDWEIDMSRLYEGLESSTKYRLVSLVGCGEDKEHICLAYEKDRWVGVRHDALTEEAVGNWESVIRFCGERKVRPKILFYEAAH</sequence>
<dbReference type="InterPro" id="IPR006866">
    <property type="entry name" value="DUF627_N"/>
</dbReference>
<feature type="region of interest" description="Disordered" evidence="3">
    <location>
        <begin position="149"/>
        <end position="172"/>
    </location>
</feature>
<gene>
    <name evidence="5" type="ORF">HID58_046652</name>
</gene>
<feature type="compositionally biased region" description="Basic residues" evidence="3">
    <location>
        <begin position="748"/>
        <end position="760"/>
    </location>
</feature>
<dbReference type="PROSITE" id="PS00028">
    <property type="entry name" value="ZINC_FINGER_C2H2_1"/>
    <property type="match status" value="2"/>
</dbReference>
<dbReference type="Gene3D" id="3.90.70.10">
    <property type="entry name" value="Cysteine proteinases"/>
    <property type="match status" value="1"/>
</dbReference>
<dbReference type="SMART" id="SM00355">
    <property type="entry name" value="ZnF_C2H2"/>
    <property type="match status" value="2"/>
</dbReference>
<dbReference type="InterPro" id="IPR001394">
    <property type="entry name" value="Peptidase_C19_UCH"/>
</dbReference>
<proteinExistence type="predicted"/>
<feature type="domain" description="C2H2-type" evidence="4">
    <location>
        <begin position="1301"/>
        <end position="1322"/>
    </location>
</feature>
<dbReference type="EMBL" id="JAGKQM010000012">
    <property type="protein sequence ID" value="KAH0897084.1"/>
    <property type="molecule type" value="Genomic_DNA"/>
</dbReference>
<keyword evidence="1" id="KW-0833">Ubl conjugation pathway</keyword>
<dbReference type="InterPro" id="IPR052398">
    <property type="entry name" value="Ubiquitin_hydrolase_53/54"/>
</dbReference>
<evidence type="ECO:0000256" key="3">
    <source>
        <dbReference type="SAM" id="MobiDB-lite"/>
    </source>
</evidence>
<keyword evidence="2" id="KW-0378">Hydrolase</keyword>
<name>A0ABQ8AX02_BRANA</name>
<dbReference type="Proteomes" id="UP000824890">
    <property type="component" value="Unassembled WGS sequence"/>
</dbReference>